<reference evidence="11 12" key="1">
    <citation type="journal article" date="2011" name="Proc. Natl. Acad. Sci. U.S.A.">
        <title>Evolutionary erosion of yeast sex chromosomes by mating-type switching accidents.</title>
        <authorList>
            <person name="Gordon J.L."/>
            <person name="Armisen D."/>
            <person name="Proux-Wera E."/>
            <person name="Oheigeartaigh S.S."/>
            <person name="Byrne K.P."/>
            <person name="Wolfe K.H."/>
        </authorList>
    </citation>
    <scope>NUCLEOTIDE SEQUENCE [LARGE SCALE GENOMIC DNA]</scope>
    <source>
        <strain evidence="12">ATCC 76901 / BCRC 22586 / CBS 4309 / NBRC 1992 / NRRL Y-12630</strain>
    </source>
</reference>
<evidence type="ECO:0000256" key="3">
    <source>
        <dbReference type="ARBA" id="ARBA00022692"/>
    </source>
</evidence>
<keyword evidence="5" id="KW-0809">Transit peptide</keyword>
<evidence type="ECO:0000256" key="10">
    <source>
        <dbReference type="SAM" id="Phobius"/>
    </source>
</evidence>
<dbReference type="InParanoid" id="G0V6U4"/>
<evidence type="ECO:0000256" key="8">
    <source>
        <dbReference type="ARBA" id="ARBA00023136"/>
    </source>
</evidence>
<sequence>MVVTKLSKLKTTVPINSRFFLRSNNGIRHSGLPSHPAALRALHYSNTFSIQRLHSMQGLNYSFYKYFSNGSNIKPNESEKNQRLAQSTNIFQRFQINTRWILKKSMRPFNADDISAFISWVLVSNVIIFIIWTTTFVSLVIYLFNTFSTQDYLVKKIGSLLTRGTTLSVVFENAIVPEWSSGKITFNKVFVSRRPKLLHSFTKGSQRDAVERANLALSEQQLLLTASDFDDGNYTQFDLTIDKVEISLNFSKWLNGKGFLEEVSINGLRGVVDRTHVVWKQNDDPRNYKNIYQLGDFEISRFKMNDVLFTLYQPNQFRPFQVSIFNCDLPQLRKHWLFYDILNANSVSGAYDNSMFTIHRTLQNNHHQFLESEPPELQPTALSLSPWKKITRLRVDNLDIDHLNRGIEGPFGWITEGQVDMIGDVLLPDKEADKSQLAEIITEIGDRLIKEAKRLSTPSDIDISPDVSNLDPDHYFIMNFFLTLKNVKAEVPLFPSELNYINGTLIRPIVGYINSRRTYIPIQCRVVKNVADFEGSWTIYDSYLMRDLSAEVYDAFAKYVADQEQTRARLKRVSFWSLQVIIQMILMSIGTIA</sequence>
<comment type="subcellular location">
    <subcellularLocation>
        <location evidence="1">Mitochondrion inner membrane</location>
        <topology evidence="1">Multi-pass membrane protein</topology>
    </subcellularLocation>
</comment>
<dbReference type="GO" id="GO:1900208">
    <property type="term" value="P:regulation of cardiolipin metabolic process"/>
    <property type="evidence" value="ECO:0007669"/>
    <property type="project" value="EnsemblFungi"/>
</dbReference>
<feature type="transmembrane region" description="Helical" evidence="10">
    <location>
        <begin position="114"/>
        <end position="144"/>
    </location>
</feature>
<dbReference type="STRING" id="1064592.G0V6U4"/>
<keyword evidence="7" id="KW-0496">Mitochondrion</keyword>
<evidence type="ECO:0000256" key="4">
    <source>
        <dbReference type="ARBA" id="ARBA00022792"/>
    </source>
</evidence>
<dbReference type="RefSeq" id="XP_003673573.1">
    <property type="nucleotide sequence ID" value="XM_003673525.1"/>
</dbReference>
<accession>G0V6U4</accession>
<evidence type="ECO:0000313" key="11">
    <source>
        <dbReference type="EMBL" id="CCC67190.1"/>
    </source>
</evidence>
<keyword evidence="6 10" id="KW-1133">Transmembrane helix</keyword>
<dbReference type="InterPro" id="IPR012571">
    <property type="entry name" value="Mdm31/Mdm32"/>
</dbReference>
<proteinExistence type="inferred from homology"/>
<dbReference type="GO" id="GO:0006873">
    <property type="term" value="P:intracellular monoatomic ion homeostasis"/>
    <property type="evidence" value="ECO:0007669"/>
    <property type="project" value="EnsemblFungi"/>
</dbReference>
<dbReference type="OrthoDB" id="17678at2759"/>
<dbReference type="GO" id="GO:0007005">
    <property type="term" value="P:mitochondrion organization"/>
    <property type="evidence" value="ECO:0007669"/>
    <property type="project" value="EnsemblFungi"/>
</dbReference>
<reference key="2">
    <citation type="submission" date="2011-08" db="EMBL/GenBank/DDBJ databases">
        <title>Genome sequence of Naumovozyma castellii.</title>
        <authorList>
            <person name="Gordon J.L."/>
            <person name="Armisen D."/>
            <person name="Proux-Wera E."/>
            <person name="OhEigeartaigh S.S."/>
            <person name="Byrne K.P."/>
            <person name="Wolfe K.H."/>
        </authorList>
    </citation>
    <scope>NUCLEOTIDE SEQUENCE</scope>
    <source>
        <strain>Type strain:CBS 4309</strain>
    </source>
</reference>
<name>G0V6U4_NAUCA</name>
<evidence type="ECO:0000256" key="9">
    <source>
        <dbReference type="ARBA" id="ARBA00025191"/>
    </source>
</evidence>
<evidence type="ECO:0000256" key="5">
    <source>
        <dbReference type="ARBA" id="ARBA00022946"/>
    </source>
</evidence>
<evidence type="ECO:0008006" key="13">
    <source>
        <dbReference type="Google" id="ProtNLM"/>
    </source>
</evidence>
<dbReference type="KEGG" id="ncs:NCAS_0A06320"/>
<dbReference type="GO" id="GO:0000001">
    <property type="term" value="P:mitochondrion inheritance"/>
    <property type="evidence" value="ECO:0007669"/>
    <property type="project" value="EnsemblFungi"/>
</dbReference>
<dbReference type="AlphaFoldDB" id="G0V6U4"/>
<evidence type="ECO:0000313" key="12">
    <source>
        <dbReference type="Proteomes" id="UP000001640"/>
    </source>
</evidence>
<dbReference type="GeneID" id="96900671"/>
<evidence type="ECO:0000256" key="2">
    <source>
        <dbReference type="ARBA" id="ARBA00005687"/>
    </source>
</evidence>
<keyword evidence="12" id="KW-1185">Reference proteome</keyword>
<dbReference type="PANTHER" id="PTHR31068:SF0">
    <property type="entry name" value="MITOCHONDRIAL DISTRIBUTION AND MORPHOLOGY PROTEIN 31"/>
    <property type="match status" value="1"/>
</dbReference>
<comment type="function">
    <text evidence="9">Involved in the organization of the mitochondrial membranes and the global structure of the mitochondria. Also required for mitochondrial distribution and mobility as well as for the maintenance of mitochondrial DNA nucleoids structures.</text>
</comment>
<evidence type="ECO:0000256" key="6">
    <source>
        <dbReference type="ARBA" id="ARBA00022989"/>
    </source>
</evidence>
<dbReference type="eggNOG" id="ENOG502QQJG">
    <property type="taxonomic scope" value="Eukaryota"/>
</dbReference>
<keyword evidence="3 10" id="KW-0812">Transmembrane</keyword>
<dbReference type="Proteomes" id="UP000001640">
    <property type="component" value="Chromosome 1"/>
</dbReference>
<gene>
    <name evidence="11" type="primary">NCAS0A06320</name>
    <name evidence="11" type="ordered locus">NCAS_0A06320</name>
</gene>
<dbReference type="Pfam" id="PF08118">
    <property type="entry name" value="MDM31_MDM32"/>
    <property type="match status" value="1"/>
</dbReference>
<evidence type="ECO:0000256" key="1">
    <source>
        <dbReference type="ARBA" id="ARBA00004448"/>
    </source>
</evidence>
<dbReference type="GO" id="GO:0005743">
    <property type="term" value="C:mitochondrial inner membrane"/>
    <property type="evidence" value="ECO:0007669"/>
    <property type="project" value="UniProtKB-SubCell"/>
</dbReference>
<organism evidence="11 12">
    <name type="scientific">Naumovozyma castellii</name>
    <name type="common">Yeast</name>
    <name type="synonym">Saccharomyces castellii</name>
    <dbReference type="NCBI Taxonomy" id="27288"/>
    <lineage>
        <taxon>Eukaryota</taxon>
        <taxon>Fungi</taxon>
        <taxon>Dikarya</taxon>
        <taxon>Ascomycota</taxon>
        <taxon>Saccharomycotina</taxon>
        <taxon>Saccharomycetes</taxon>
        <taxon>Saccharomycetales</taxon>
        <taxon>Saccharomycetaceae</taxon>
        <taxon>Naumovozyma</taxon>
    </lineage>
</organism>
<keyword evidence="4" id="KW-0999">Mitochondrion inner membrane</keyword>
<dbReference type="EMBL" id="HE576752">
    <property type="protein sequence ID" value="CCC67190.1"/>
    <property type="molecule type" value="Genomic_DNA"/>
</dbReference>
<dbReference type="PANTHER" id="PTHR31068">
    <property type="entry name" value="MITOCHONDRIAL DISTRIBUTION AND MORPHOLOGY PROTEIN 31"/>
    <property type="match status" value="1"/>
</dbReference>
<protein>
    <recommendedName>
        <fullName evidence="13">Mitochondrial distribution and morphology protein 31</fullName>
    </recommendedName>
</protein>
<dbReference type="HOGENOM" id="CLU_016236_2_1_1"/>
<comment type="similarity">
    <text evidence="2">Belongs to the MDM31/MDM32 family.</text>
</comment>
<evidence type="ECO:0000256" key="7">
    <source>
        <dbReference type="ARBA" id="ARBA00023128"/>
    </source>
</evidence>
<dbReference type="OMA" id="DFLCAEN"/>
<keyword evidence="8 10" id="KW-0472">Membrane</keyword>
<dbReference type="FunCoup" id="G0V6U4">
    <property type="interactions" value="47"/>
</dbReference>